<gene>
    <name evidence="2" type="ORF">SARC_02654</name>
</gene>
<dbReference type="GO" id="GO:0003676">
    <property type="term" value="F:nucleic acid binding"/>
    <property type="evidence" value="ECO:0007669"/>
    <property type="project" value="InterPro"/>
</dbReference>
<reference evidence="2 3" key="1">
    <citation type="submission" date="2011-02" db="EMBL/GenBank/DDBJ databases">
        <title>The Genome Sequence of Sphaeroforma arctica JP610.</title>
        <authorList>
            <consortium name="The Broad Institute Genome Sequencing Platform"/>
            <person name="Russ C."/>
            <person name="Cuomo C."/>
            <person name="Young S.K."/>
            <person name="Zeng Q."/>
            <person name="Gargeya S."/>
            <person name="Alvarado L."/>
            <person name="Berlin A."/>
            <person name="Chapman S.B."/>
            <person name="Chen Z."/>
            <person name="Freedman E."/>
            <person name="Gellesch M."/>
            <person name="Goldberg J."/>
            <person name="Griggs A."/>
            <person name="Gujja S."/>
            <person name="Heilman E."/>
            <person name="Heiman D."/>
            <person name="Howarth C."/>
            <person name="Mehta T."/>
            <person name="Neiman D."/>
            <person name="Pearson M."/>
            <person name="Roberts A."/>
            <person name="Saif S."/>
            <person name="Shea T."/>
            <person name="Shenoy N."/>
            <person name="Sisk P."/>
            <person name="Stolte C."/>
            <person name="Sykes S."/>
            <person name="White J."/>
            <person name="Yandava C."/>
            <person name="Burger G."/>
            <person name="Gray M.W."/>
            <person name="Holland P.W.H."/>
            <person name="King N."/>
            <person name="Lang F.B.F."/>
            <person name="Roger A.J."/>
            <person name="Ruiz-Trillo I."/>
            <person name="Haas B."/>
            <person name="Nusbaum C."/>
            <person name="Birren B."/>
        </authorList>
    </citation>
    <scope>NUCLEOTIDE SEQUENCE [LARGE SCALE GENOMIC DNA]</scope>
    <source>
        <strain evidence="2 3">JP610</strain>
    </source>
</reference>
<accession>A0A0L0G8F9</accession>
<protein>
    <submittedName>
        <fullName evidence="2">Uncharacterized protein</fullName>
    </submittedName>
</protein>
<dbReference type="Proteomes" id="UP000054560">
    <property type="component" value="Unassembled WGS sequence"/>
</dbReference>
<evidence type="ECO:0000313" key="2">
    <source>
        <dbReference type="EMBL" id="KNC85161.1"/>
    </source>
</evidence>
<evidence type="ECO:0000256" key="1">
    <source>
        <dbReference type="SAM" id="MobiDB-lite"/>
    </source>
</evidence>
<name>A0A0L0G8F9_9EUKA</name>
<dbReference type="EMBL" id="KQ241717">
    <property type="protein sequence ID" value="KNC85161.1"/>
    <property type="molecule type" value="Genomic_DNA"/>
</dbReference>
<feature type="compositionally biased region" description="Basic and acidic residues" evidence="1">
    <location>
        <begin position="17"/>
        <end position="35"/>
    </location>
</feature>
<feature type="region of interest" description="Disordered" evidence="1">
    <location>
        <begin position="1"/>
        <end position="70"/>
    </location>
</feature>
<proteinExistence type="predicted"/>
<keyword evidence="3" id="KW-1185">Reference proteome</keyword>
<dbReference type="GO" id="GO:0008270">
    <property type="term" value="F:zinc ion binding"/>
    <property type="evidence" value="ECO:0007669"/>
    <property type="project" value="InterPro"/>
</dbReference>
<dbReference type="AlphaFoldDB" id="A0A0L0G8F9"/>
<dbReference type="RefSeq" id="XP_014159063.1">
    <property type="nucleotide sequence ID" value="XM_014303588.1"/>
</dbReference>
<dbReference type="GeneID" id="25903158"/>
<sequence>MPDAIQQDVGDSTPTPPHERTHAHIRTRVDTDAHTAARAQPHRQIPDSSTHTNPVVPNIRLNSTQPRLPNTRTYGTLHQALCGYCRQPDHALPACTKYRLYCGHLPEHTDEALGQKQCVYCDQFGHPWTACPQFYSDSIGYELLMHHLVTDVLMSKAKTVIRDTVPIQEALVCFDFTWVRYLSAAVIGPGVQTSPLTTILYGKAARKGLP</sequence>
<dbReference type="InterPro" id="IPR036875">
    <property type="entry name" value="Znf_CCHC_sf"/>
</dbReference>
<evidence type="ECO:0000313" key="3">
    <source>
        <dbReference type="Proteomes" id="UP000054560"/>
    </source>
</evidence>
<organism evidence="2 3">
    <name type="scientific">Sphaeroforma arctica JP610</name>
    <dbReference type="NCBI Taxonomy" id="667725"/>
    <lineage>
        <taxon>Eukaryota</taxon>
        <taxon>Ichthyosporea</taxon>
        <taxon>Ichthyophonida</taxon>
        <taxon>Sphaeroforma</taxon>
    </lineage>
</organism>
<dbReference type="SUPFAM" id="SSF57756">
    <property type="entry name" value="Retrovirus zinc finger-like domains"/>
    <property type="match status" value="1"/>
</dbReference>
<feature type="compositionally biased region" description="Polar residues" evidence="1">
    <location>
        <begin position="46"/>
        <end position="70"/>
    </location>
</feature>